<dbReference type="Proteomes" id="UP001305779">
    <property type="component" value="Unassembled WGS sequence"/>
</dbReference>
<feature type="compositionally biased region" description="Basic and acidic residues" evidence="1">
    <location>
        <begin position="377"/>
        <end position="389"/>
    </location>
</feature>
<comment type="caution">
    <text evidence="3">The sequence shown here is derived from an EMBL/GenBank/DDBJ whole genome shotgun (WGS) entry which is preliminary data.</text>
</comment>
<proteinExistence type="predicted"/>
<organism evidence="3 4">
    <name type="scientific">Zasmidium cellare</name>
    <name type="common">Wine cellar mold</name>
    <name type="synonym">Racodium cellare</name>
    <dbReference type="NCBI Taxonomy" id="395010"/>
    <lineage>
        <taxon>Eukaryota</taxon>
        <taxon>Fungi</taxon>
        <taxon>Dikarya</taxon>
        <taxon>Ascomycota</taxon>
        <taxon>Pezizomycotina</taxon>
        <taxon>Dothideomycetes</taxon>
        <taxon>Dothideomycetidae</taxon>
        <taxon>Mycosphaerellales</taxon>
        <taxon>Mycosphaerellaceae</taxon>
        <taxon>Zasmidium</taxon>
    </lineage>
</organism>
<feature type="compositionally biased region" description="Acidic residues" evidence="1">
    <location>
        <begin position="242"/>
        <end position="251"/>
    </location>
</feature>
<feature type="compositionally biased region" description="Basic and acidic residues" evidence="1">
    <location>
        <begin position="275"/>
        <end position="292"/>
    </location>
</feature>
<gene>
    <name evidence="3" type="ORF">PRZ48_006689</name>
</gene>
<evidence type="ECO:0000256" key="1">
    <source>
        <dbReference type="SAM" id="MobiDB-lite"/>
    </source>
</evidence>
<evidence type="ECO:0000256" key="2">
    <source>
        <dbReference type="SAM" id="Phobius"/>
    </source>
</evidence>
<keyword evidence="2" id="KW-1133">Transmembrane helix</keyword>
<protein>
    <recommendedName>
        <fullName evidence="5">AMP-activated protein kinase glycogen-binding domain-containing protein</fullName>
    </recommendedName>
</protein>
<dbReference type="SUPFAM" id="SSF81296">
    <property type="entry name" value="E set domains"/>
    <property type="match status" value="1"/>
</dbReference>
<evidence type="ECO:0000313" key="4">
    <source>
        <dbReference type="Proteomes" id="UP001305779"/>
    </source>
</evidence>
<keyword evidence="2" id="KW-0812">Transmembrane</keyword>
<feature type="region of interest" description="Disordered" evidence="1">
    <location>
        <begin position="81"/>
        <end position="102"/>
    </location>
</feature>
<sequence length="508" mass="55611">MHPYHRATPSVSDIKAKFEANNNSNNLRQRPQTPPPKAGQVADMSPSLPKRAARAAQQALQPSIDSIIDSVPANAVSPAAIRPHTSKHPSWVGPKPPGKREPSIAAMKQSITITFSSPGLRPPVYIGTDLTDPQWEPLEMDGEQTDKGEYTFCKSFMAEEGEYQYKLRLGPGDWWICDDSKPKVDDGNGNENNLAVVLADPVPPSKDEPEQQPLDKVDSVTSSGAGPLLRHETLAPPGATPQDEDDDEEDHEGPPLLRHESIAPSSHEQNHSPLFRHESMAIDDKMHNEIPHHPRNARNSSADSIPQEADPNDPSLEHFPTDHKGIMAHLDRTRNSIQEDETSDDVGSPSQSPANSAIASVSPSLPSVREDDDGELDQLRQEARAAAKAEEEEMLSPNADVPTLRIVDIDKDRPAAPITPPETPKEDDDDKELIDSPMSSRIRVEQVKKVVREKVTRAQEKLQEQTEQAKQSAIPGMFLVLSLAVALASAGVAWWYFKAGGDKVVTDV</sequence>
<evidence type="ECO:0000313" key="3">
    <source>
        <dbReference type="EMBL" id="KAK4503261.1"/>
    </source>
</evidence>
<feature type="compositionally biased region" description="Basic and acidic residues" evidence="1">
    <location>
        <begin position="205"/>
        <end position="218"/>
    </location>
</feature>
<reference evidence="3 4" key="1">
    <citation type="journal article" date="2023" name="G3 (Bethesda)">
        <title>A chromosome-level genome assembly of Zasmidium syzygii isolated from banana leaves.</title>
        <authorList>
            <person name="van Westerhoven A.C."/>
            <person name="Mehrabi R."/>
            <person name="Talebi R."/>
            <person name="Steentjes M.B.F."/>
            <person name="Corcolon B."/>
            <person name="Chong P.A."/>
            <person name="Kema G.H.J."/>
            <person name="Seidl M.F."/>
        </authorList>
    </citation>
    <scope>NUCLEOTIDE SEQUENCE [LARGE SCALE GENOMIC DNA]</scope>
    <source>
        <strain evidence="3 4">P124</strain>
    </source>
</reference>
<dbReference type="CDD" id="cd02859">
    <property type="entry name" value="E_set_AMPKbeta_like_N"/>
    <property type="match status" value="1"/>
</dbReference>
<name>A0ABR0EPS4_ZASCE</name>
<dbReference type="Gene3D" id="2.60.40.10">
    <property type="entry name" value="Immunoglobulins"/>
    <property type="match status" value="1"/>
</dbReference>
<feature type="region of interest" description="Disordered" evidence="1">
    <location>
        <begin position="1"/>
        <end position="58"/>
    </location>
</feature>
<dbReference type="InterPro" id="IPR013783">
    <property type="entry name" value="Ig-like_fold"/>
</dbReference>
<feature type="transmembrane region" description="Helical" evidence="2">
    <location>
        <begin position="473"/>
        <end position="497"/>
    </location>
</feature>
<dbReference type="InterPro" id="IPR014756">
    <property type="entry name" value="Ig_E-set"/>
</dbReference>
<feature type="compositionally biased region" description="Basic and acidic residues" evidence="1">
    <location>
        <begin position="315"/>
        <end position="334"/>
    </location>
</feature>
<evidence type="ECO:0008006" key="5">
    <source>
        <dbReference type="Google" id="ProtNLM"/>
    </source>
</evidence>
<keyword evidence="2" id="KW-0472">Membrane</keyword>
<dbReference type="EMBL" id="JAXOVC010000004">
    <property type="protein sequence ID" value="KAK4503261.1"/>
    <property type="molecule type" value="Genomic_DNA"/>
</dbReference>
<feature type="compositionally biased region" description="Polar residues" evidence="1">
    <location>
        <begin position="348"/>
        <end position="365"/>
    </location>
</feature>
<accession>A0ABR0EPS4</accession>
<feature type="region of interest" description="Disordered" evidence="1">
    <location>
        <begin position="200"/>
        <end position="439"/>
    </location>
</feature>
<keyword evidence="4" id="KW-1185">Reference proteome</keyword>
<feature type="compositionally biased region" description="Polar residues" evidence="1">
    <location>
        <begin position="20"/>
        <end position="31"/>
    </location>
</feature>